<reference evidence="3" key="1">
    <citation type="journal article" date="2019" name="Int. J. Syst. Evol. Microbiol.">
        <title>The Global Catalogue of Microorganisms (GCM) 10K type strain sequencing project: providing services to taxonomists for standard genome sequencing and annotation.</title>
        <authorList>
            <consortium name="The Broad Institute Genomics Platform"/>
            <consortium name="The Broad Institute Genome Sequencing Center for Infectious Disease"/>
            <person name="Wu L."/>
            <person name="Ma J."/>
        </authorList>
    </citation>
    <scope>NUCLEOTIDE SEQUENCE [LARGE SCALE GENOMIC DNA]</scope>
    <source>
        <strain evidence="3">CCUG 56029</strain>
    </source>
</reference>
<accession>A0ABV8XK18</accession>
<dbReference type="InterPro" id="IPR027417">
    <property type="entry name" value="P-loop_NTPase"/>
</dbReference>
<dbReference type="InterPro" id="IPR041664">
    <property type="entry name" value="AAA_16"/>
</dbReference>
<evidence type="ECO:0000259" key="1">
    <source>
        <dbReference type="SMART" id="SM01043"/>
    </source>
</evidence>
<dbReference type="InterPro" id="IPR051677">
    <property type="entry name" value="AfsR-DnrI-RedD_regulator"/>
</dbReference>
<dbReference type="SUPFAM" id="SSF48452">
    <property type="entry name" value="TPR-like"/>
    <property type="match status" value="1"/>
</dbReference>
<dbReference type="InterPro" id="IPR011990">
    <property type="entry name" value="TPR-like_helical_dom_sf"/>
</dbReference>
<dbReference type="Pfam" id="PF13191">
    <property type="entry name" value="AAA_16"/>
    <property type="match status" value="1"/>
</dbReference>
<feature type="domain" description="Bacterial transcriptional activator" evidence="1">
    <location>
        <begin position="93"/>
        <end position="228"/>
    </location>
</feature>
<dbReference type="Gene3D" id="1.10.10.10">
    <property type="entry name" value="Winged helix-like DNA-binding domain superfamily/Winged helix DNA-binding domain"/>
    <property type="match status" value="1"/>
</dbReference>
<comment type="caution">
    <text evidence="2">The sequence shown here is derived from an EMBL/GenBank/DDBJ whole genome shotgun (WGS) entry which is preliminary data.</text>
</comment>
<dbReference type="Pfam" id="PF03704">
    <property type="entry name" value="BTAD"/>
    <property type="match status" value="1"/>
</dbReference>
<dbReference type="EMBL" id="JBHSEH010000005">
    <property type="protein sequence ID" value="MFC4425941.1"/>
    <property type="molecule type" value="Genomic_DNA"/>
</dbReference>
<dbReference type="RefSeq" id="WP_380037820.1">
    <property type="nucleotide sequence ID" value="NZ_JBHSEH010000005.1"/>
</dbReference>
<dbReference type="InterPro" id="IPR005158">
    <property type="entry name" value="BTAD"/>
</dbReference>
<sequence>MLELSLLGTARVQRAGAPVTLPTRKALALVAYLTVEGPTPRGHLAGLLWDHADEPTARSHLRRELHRLRHSPLAPWLKATAGEVALLTAELRCDVHTFAAAQGPDEAALALWRGEFLEGFGLRDAEGFERWLADRRAALAAARQALIARCAAAREQGGDLRGALALRQSWLGHDELSEPGHREVMRLHARLGERAAALRQFGRLQRLLADELGLTPLAETLALAREIGQRGGTEVPTATEPPGPLTLAHPPLVGREREWAQLEAAWARGLPVYLWGEPGAGKSRLLRDFVATKGRALPNDGHPGDAHVPYASLTRGLRTLLDRQPGLTDELPAWALRELSRLLPELWPEPLVPGGPEDQRRLFEAGLALLALGSRGCVALTTDDLHLYDPQSFAFGAGFTAGPSLPPWPALRVLSTFNRPELPPGVWPAICTQVERGAAALIEVQPLPEEALRQLLDALALLDTSSALSRDLYRYTGGNPQFVLDTLQVLQARGIPGGPLPENLRPPERSLSTLQRRVGRLPPQALALAQLAAVAGGDVDLSLAGRVLGTDPLQLTPALQALENEALWRGDGLPSDLVRAAVLGTLPPACHRLLRARLEAAQAIG</sequence>
<dbReference type="PANTHER" id="PTHR35807">
    <property type="entry name" value="TRANSCRIPTIONAL REGULATOR REDD-RELATED"/>
    <property type="match status" value="1"/>
</dbReference>
<proteinExistence type="predicted"/>
<dbReference type="Proteomes" id="UP001595998">
    <property type="component" value="Unassembled WGS sequence"/>
</dbReference>
<name>A0ABV8XK18_9DEIO</name>
<organism evidence="2 3">
    <name type="scientific">Deinococcus navajonensis</name>
    <dbReference type="NCBI Taxonomy" id="309884"/>
    <lineage>
        <taxon>Bacteria</taxon>
        <taxon>Thermotogati</taxon>
        <taxon>Deinococcota</taxon>
        <taxon>Deinococci</taxon>
        <taxon>Deinococcales</taxon>
        <taxon>Deinococcaceae</taxon>
        <taxon>Deinococcus</taxon>
    </lineage>
</organism>
<gene>
    <name evidence="2" type="ORF">ACFOZ9_06915</name>
</gene>
<dbReference type="InterPro" id="IPR036388">
    <property type="entry name" value="WH-like_DNA-bd_sf"/>
</dbReference>
<evidence type="ECO:0000313" key="2">
    <source>
        <dbReference type="EMBL" id="MFC4425941.1"/>
    </source>
</evidence>
<protein>
    <submittedName>
        <fullName evidence="2">BTAD domain-containing putative transcriptional regulator</fullName>
    </submittedName>
</protein>
<dbReference type="SMART" id="SM01043">
    <property type="entry name" value="BTAD"/>
    <property type="match status" value="1"/>
</dbReference>
<dbReference type="Gene3D" id="1.25.40.10">
    <property type="entry name" value="Tetratricopeptide repeat domain"/>
    <property type="match status" value="1"/>
</dbReference>
<evidence type="ECO:0000313" key="3">
    <source>
        <dbReference type="Proteomes" id="UP001595998"/>
    </source>
</evidence>
<dbReference type="SUPFAM" id="SSF52540">
    <property type="entry name" value="P-loop containing nucleoside triphosphate hydrolases"/>
    <property type="match status" value="1"/>
</dbReference>
<keyword evidence="3" id="KW-1185">Reference proteome</keyword>